<keyword evidence="3" id="KW-1185">Reference proteome</keyword>
<accession>X6LNF4</accession>
<feature type="compositionally biased region" description="Acidic residues" evidence="1">
    <location>
        <begin position="99"/>
        <end position="117"/>
    </location>
</feature>
<feature type="region of interest" description="Disordered" evidence="1">
    <location>
        <begin position="91"/>
        <end position="136"/>
    </location>
</feature>
<organism evidence="2 3">
    <name type="scientific">Reticulomyxa filosa</name>
    <dbReference type="NCBI Taxonomy" id="46433"/>
    <lineage>
        <taxon>Eukaryota</taxon>
        <taxon>Sar</taxon>
        <taxon>Rhizaria</taxon>
        <taxon>Retaria</taxon>
        <taxon>Foraminifera</taxon>
        <taxon>Monothalamids</taxon>
        <taxon>Reticulomyxidae</taxon>
        <taxon>Reticulomyxa</taxon>
    </lineage>
</organism>
<proteinExistence type="predicted"/>
<name>X6LNF4_RETFI</name>
<feature type="non-terminal residue" evidence="2">
    <location>
        <position position="169"/>
    </location>
</feature>
<evidence type="ECO:0000313" key="2">
    <source>
        <dbReference type="EMBL" id="ETO02876.1"/>
    </source>
</evidence>
<sequence length="169" mass="19898">MGKKKKSLHFFFFFLNAKTCENKGWTEIVEEIKFSIDMELQCRIHSVKQIYEEYLWTYEQEHFNRDNDDVHYLEHDQDVLSILTSYPLLTMQKHNDNNNNDDDNNDGDDNDDDTDGDENGKEKHANRNDPPNACPKLFIQLPSLHNSSKTVVDVQTFVRTLEGERHFNA</sequence>
<dbReference type="Proteomes" id="UP000023152">
    <property type="component" value="Unassembled WGS sequence"/>
</dbReference>
<dbReference type="Gene3D" id="1.10.150.60">
    <property type="entry name" value="ARID DNA-binding domain"/>
    <property type="match status" value="1"/>
</dbReference>
<dbReference type="EMBL" id="ASPP01034706">
    <property type="protein sequence ID" value="ETO02876.1"/>
    <property type="molecule type" value="Genomic_DNA"/>
</dbReference>
<dbReference type="GO" id="GO:0003677">
    <property type="term" value="F:DNA binding"/>
    <property type="evidence" value="ECO:0007669"/>
    <property type="project" value="InterPro"/>
</dbReference>
<reference evidence="2 3" key="1">
    <citation type="journal article" date="2013" name="Curr. Biol.">
        <title>The Genome of the Foraminiferan Reticulomyxa filosa.</title>
        <authorList>
            <person name="Glockner G."/>
            <person name="Hulsmann N."/>
            <person name="Schleicher M."/>
            <person name="Noegel A.A."/>
            <person name="Eichinger L."/>
            <person name="Gallinger C."/>
            <person name="Pawlowski J."/>
            <person name="Sierra R."/>
            <person name="Euteneuer U."/>
            <person name="Pillet L."/>
            <person name="Moustafa A."/>
            <person name="Platzer M."/>
            <person name="Groth M."/>
            <person name="Szafranski K."/>
            <person name="Schliwa M."/>
        </authorList>
    </citation>
    <scope>NUCLEOTIDE SEQUENCE [LARGE SCALE GENOMIC DNA]</scope>
</reference>
<comment type="caution">
    <text evidence="2">The sequence shown here is derived from an EMBL/GenBank/DDBJ whole genome shotgun (WGS) entry which is preliminary data.</text>
</comment>
<dbReference type="InterPro" id="IPR036431">
    <property type="entry name" value="ARID_dom_sf"/>
</dbReference>
<evidence type="ECO:0000313" key="3">
    <source>
        <dbReference type="Proteomes" id="UP000023152"/>
    </source>
</evidence>
<gene>
    <name evidence="2" type="ORF">RFI_34537</name>
</gene>
<evidence type="ECO:0000256" key="1">
    <source>
        <dbReference type="SAM" id="MobiDB-lite"/>
    </source>
</evidence>
<dbReference type="AlphaFoldDB" id="X6LNF4"/>
<protein>
    <submittedName>
        <fullName evidence="2">Kelch motif family protein</fullName>
    </submittedName>
</protein>
<dbReference type="SUPFAM" id="SSF46774">
    <property type="entry name" value="ARID-like"/>
    <property type="match status" value="1"/>
</dbReference>
<feature type="compositionally biased region" description="Basic and acidic residues" evidence="1">
    <location>
        <begin position="118"/>
        <end position="127"/>
    </location>
</feature>